<dbReference type="AlphaFoldDB" id="A0A9P6YPB1"/>
<evidence type="ECO:0000256" key="2">
    <source>
        <dbReference type="ARBA" id="ARBA00022692"/>
    </source>
</evidence>
<dbReference type="PANTHER" id="PTHR12988">
    <property type="entry name" value="SPHINGOMYELIN PHOSPHODIESTERASE 4"/>
    <property type="match status" value="1"/>
</dbReference>
<dbReference type="GO" id="GO:0050290">
    <property type="term" value="F:sphingomyelin phosphodiesterase D activity"/>
    <property type="evidence" value="ECO:0007669"/>
    <property type="project" value="InterPro"/>
</dbReference>
<organism evidence="5 6">
    <name type="scientific">Rhizopus oryzae</name>
    <name type="common">Mucormycosis agent</name>
    <name type="synonym">Rhizopus arrhizus var. delemar</name>
    <dbReference type="NCBI Taxonomy" id="64495"/>
    <lineage>
        <taxon>Eukaryota</taxon>
        <taxon>Fungi</taxon>
        <taxon>Fungi incertae sedis</taxon>
        <taxon>Mucoromycota</taxon>
        <taxon>Mucoromycotina</taxon>
        <taxon>Mucoromycetes</taxon>
        <taxon>Mucorales</taxon>
        <taxon>Mucorineae</taxon>
        <taxon>Rhizopodaceae</taxon>
        <taxon>Rhizopus</taxon>
    </lineage>
</organism>
<evidence type="ECO:0000256" key="3">
    <source>
        <dbReference type="ARBA" id="ARBA00022989"/>
    </source>
</evidence>
<keyword evidence="2" id="KW-0812">Transmembrane</keyword>
<dbReference type="GO" id="GO:0016020">
    <property type="term" value="C:membrane"/>
    <property type="evidence" value="ECO:0007669"/>
    <property type="project" value="UniProtKB-SubCell"/>
</dbReference>
<protein>
    <recommendedName>
        <fullName evidence="7">Sphingomyelin phosphodiesterase 4</fullName>
    </recommendedName>
</protein>
<comment type="caution">
    <text evidence="5">The sequence shown here is derived from an EMBL/GenBank/DDBJ whole genome shotgun (WGS) entry which is preliminary data.</text>
</comment>
<gene>
    <name evidence="5" type="ORF">G6F51_000322</name>
</gene>
<evidence type="ECO:0000256" key="1">
    <source>
        <dbReference type="ARBA" id="ARBA00004167"/>
    </source>
</evidence>
<keyword evidence="4" id="KW-0472">Membrane</keyword>
<evidence type="ECO:0000256" key="4">
    <source>
        <dbReference type="ARBA" id="ARBA00023136"/>
    </source>
</evidence>
<proteinExistence type="predicted"/>
<evidence type="ECO:0008006" key="7">
    <source>
        <dbReference type="Google" id="ProtNLM"/>
    </source>
</evidence>
<dbReference type="GO" id="GO:0006685">
    <property type="term" value="P:sphingomyelin catabolic process"/>
    <property type="evidence" value="ECO:0007669"/>
    <property type="project" value="TreeGrafter"/>
</dbReference>
<dbReference type="Proteomes" id="UP000717996">
    <property type="component" value="Unassembled WGS sequence"/>
</dbReference>
<accession>A0A9P6YPB1</accession>
<dbReference type="PANTHER" id="PTHR12988:SF6">
    <property type="entry name" value="SPHINGOMYELIN PHOSPHODIESTERASE 4"/>
    <property type="match status" value="1"/>
</dbReference>
<comment type="subcellular location">
    <subcellularLocation>
        <location evidence="1">Membrane</location>
        <topology evidence="1">Single-pass membrane protein</topology>
    </subcellularLocation>
</comment>
<reference evidence="5" key="1">
    <citation type="journal article" date="2020" name="Microb. Genom.">
        <title>Genetic diversity of clinical and environmental Mucorales isolates obtained from an investigation of mucormycosis cases among solid organ transplant recipients.</title>
        <authorList>
            <person name="Nguyen M.H."/>
            <person name="Kaul D."/>
            <person name="Muto C."/>
            <person name="Cheng S.J."/>
            <person name="Richter R.A."/>
            <person name="Bruno V.M."/>
            <person name="Liu G."/>
            <person name="Beyhan S."/>
            <person name="Sundermann A.J."/>
            <person name="Mounaud S."/>
            <person name="Pasculle A.W."/>
            <person name="Nierman W.C."/>
            <person name="Driscoll E."/>
            <person name="Cumbie R."/>
            <person name="Clancy C.J."/>
            <person name="Dupont C.L."/>
        </authorList>
    </citation>
    <scope>NUCLEOTIDE SEQUENCE</scope>
    <source>
        <strain evidence="5">GL16</strain>
    </source>
</reference>
<keyword evidence="3" id="KW-1133">Transmembrane helix</keyword>
<dbReference type="InterPro" id="IPR024129">
    <property type="entry name" value="Sphingomy_SMPD4"/>
</dbReference>
<name>A0A9P6YPB1_RHIOR</name>
<dbReference type="GO" id="GO:0046475">
    <property type="term" value="P:glycerophospholipid catabolic process"/>
    <property type="evidence" value="ECO:0007669"/>
    <property type="project" value="TreeGrafter"/>
</dbReference>
<evidence type="ECO:0000313" key="6">
    <source>
        <dbReference type="Proteomes" id="UP000717996"/>
    </source>
</evidence>
<evidence type="ECO:0000313" key="5">
    <source>
        <dbReference type="EMBL" id="KAG1553851.1"/>
    </source>
</evidence>
<dbReference type="OrthoDB" id="10251508at2759"/>
<dbReference type="GO" id="GO:0046513">
    <property type="term" value="P:ceramide biosynthetic process"/>
    <property type="evidence" value="ECO:0007669"/>
    <property type="project" value="TreeGrafter"/>
</dbReference>
<sequence>MENSKAFLDRDVVAICEYITDYCQKHICSSPSLNIQNVRSFYTFLPELLVCLFGSPNAKGFLQTNLQSHQDLALKKLLKIHNPFFQSLMKLSQYPDFSYDLSTESLPADVRKVLSTGAAHLLPKVYSNCTVATSSSTTNSIDIRTAATIQSNLLPNCLTSEMKIQFNMLQFYLYYFANIPTWASAQQQPITNTAPVSNLNKQNGNQQILSTKSFYPSSTALGSHATKTMTSTLQSLTCSIYTEVLDEYLTFLIPISGHAFSAHVDRFFLDALTELWIRTPWISNNGRLNSTYMFYISHFVHYIVKSDLRSFVNESSTYEAVRDELYMLISRLALNWERADDYIQAKLWCLWAGAWRRGAPVRSTEYEIYEPIERGWALFILDNIPYYFSMVNIFLEKIAMFSYTETAITGQLRILYRLINTLKAHGLISFLAAIEKALDLSLIDTAYAKELTTLTGISELRVKEKISQANTRLAQLEGQRPPWKSKGLYGQDHAKRSPVLIQSLAKLREVISKHESGTWALSKKPSRHLQGLQEAYQIFSDLFHLQYHNHIQTNQTPSLSTPSKGLTKITYAGLQNGGFLTSEELQKIRDGKMVCAPNSIPAVGRRVQTVIRSYEHPTLVHWSFHLDKRLNEIYDAWLPVEYRPQWFPPKIITRPFANTVNFIYTFHLCSTFSLFVNLQK</sequence>
<dbReference type="EMBL" id="JAANIT010000017">
    <property type="protein sequence ID" value="KAG1553851.1"/>
    <property type="molecule type" value="Genomic_DNA"/>
</dbReference>